<protein>
    <submittedName>
        <fullName evidence="1">Uncharacterized protein</fullName>
    </submittedName>
</protein>
<dbReference type="OrthoDB" id="7004923at2"/>
<dbReference type="AlphaFoldDB" id="A0A1G7AMR1"/>
<dbReference type="EMBL" id="FNAS01000004">
    <property type="protein sequence ID" value="SDE16053.1"/>
    <property type="molecule type" value="Genomic_DNA"/>
</dbReference>
<gene>
    <name evidence="1" type="ORF">SAMN05421544_10435</name>
</gene>
<dbReference type="RefSeq" id="WP_092736087.1">
    <property type="nucleotide sequence ID" value="NZ_FNAS01000004.1"/>
</dbReference>
<accession>A0A1G7AMR1</accession>
<proteinExistence type="predicted"/>
<name>A0A1G7AMR1_9FLAO</name>
<organism evidence="1 2">
    <name type="scientific">Riemerella columbipharyngis</name>
    <dbReference type="NCBI Taxonomy" id="1071918"/>
    <lineage>
        <taxon>Bacteria</taxon>
        <taxon>Pseudomonadati</taxon>
        <taxon>Bacteroidota</taxon>
        <taxon>Flavobacteriia</taxon>
        <taxon>Flavobacteriales</taxon>
        <taxon>Weeksellaceae</taxon>
        <taxon>Riemerella</taxon>
    </lineage>
</organism>
<dbReference type="STRING" id="1071918.SAMN05421544_10435"/>
<dbReference type="Proteomes" id="UP000198517">
    <property type="component" value="Unassembled WGS sequence"/>
</dbReference>
<sequence length="133" mass="15293">MKTLGDLLSTEAREDYFFNMNTPATKSNVEAFDIAMKLMSVVHSDVLFNNVEDGGTCNLDSVYIKLKGRRKSFIKLIQDITGLELYHHPYYRGAYIIAYDYAGQADRRASHVKFIYDELTSRGLDVNVYYQID</sequence>
<keyword evidence="2" id="KW-1185">Reference proteome</keyword>
<reference evidence="1 2" key="1">
    <citation type="submission" date="2016-10" db="EMBL/GenBank/DDBJ databases">
        <authorList>
            <person name="de Groot N.N."/>
        </authorList>
    </citation>
    <scope>NUCLEOTIDE SEQUENCE [LARGE SCALE GENOMIC DNA]</scope>
    <source>
        <strain evidence="1 2">DSM 24015</strain>
    </source>
</reference>
<evidence type="ECO:0000313" key="2">
    <source>
        <dbReference type="Proteomes" id="UP000198517"/>
    </source>
</evidence>
<evidence type="ECO:0000313" key="1">
    <source>
        <dbReference type="EMBL" id="SDE16053.1"/>
    </source>
</evidence>